<reference evidence="2 3" key="1">
    <citation type="submission" date="2023-02" db="EMBL/GenBank/DDBJ databases">
        <title>LHISI_Scaffold_Assembly.</title>
        <authorList>
            <person name="Stuart O.P."/>
            <person name="Cleave R."/>
            <person name="Magrath M.J.L."/>
            <person name="Mikheyev A.S."/>
        </authorList>
    </citation>
    <scope>NUCLEOTIDE SEQUENCE [LARGE SCALE GENOMIC DNA]</scope>
    <source>
        <strain evidence="2">Daus_M_001</strain>
        <tissue evidence="2">Leg muscle</tissue>
    </source>
</reference>
<gene>
    <name evidence="2" type="ORF">PR048_011751</name>
</gene>
<sequence>MKKHCTGLAPRSIGPVKVVEKMGNSMFLVKLGPRCVMKRHRDDLHIARTPVGKRCKETQISPVPRRSERSIPGSTHSEIDNTCTNENNHTSPGIPCTENRRIEQPLNPNNTVAVNTPPSYKHCIIQRPLRSCLICSLPVDLVHTRAAPGRVEFCCSHHLGIRDYHIDSSNLSPPSDAPSPAYKSFHCDKCDTVFTHNDIVYWHEKKCKVTVWRSWGSVCKSGSKTFTSRFSARQHEEIKLLLTRVVWIPSQDVILGECELLGWWGTHILSLTRTSPSGNVGTSLALLYSSSSSPLQFCQLYLRLPFDRSNLSREMLEIADGIGVRCDGTRELDNLKRHFETSCTGSQQLHLAPPLPSPPWSCMDRYGSKWVRTSSRLLVLHLHSECDRLVFCEEEVVHPYYERWWMHKALFYHSQLSEMQDGAMKDAPRTTISKTTRRAAFGDNKVKTFWWFKQAVLKETKRQGKFDEEAGRYRLPLAYIFRLAARRLGNAAQRACCVRMAGAVLLLSSLAPTPAFDCVMSRAACVLATTSPSVSMFPPTAAAMAIGSAMTWADLASGDSYGFLMINCVTRSATAKFVSATSLRLEGYYM</sequence>
<dbReference type="Proteomes" id="UP001159363">
    <property type="component" value="Chromosome X"/>
</dbReference>
<evidence type="ECO:0000313" key="2">
    <source>
        <dbReference type="EMBL" id="KAJ8885553.1"/>
    </source>
</evidence>
<proteinExistence type="predicted"/>
<protein>
    <recommendedName>
        <fullName evidence="4">C2H2-type domain-containing protein</fullName>
    </recommendedName>
</protein>
<evidence type="ECO:0000256" key="1">
    <source>
        <dbReference type="SAM" id="MobiDB-lite"/>
    </source>
</evidence>
<dbReference type="EMBL" id="JARBHB010000004">
    <property type="protein sequence ID" value="KAJ8885553.1"/>
    <property type="molecule type" value="Genomic_DNA"/>
</dbReference>
<feature type="compositionally biased region" description="Polar residues" evidence="1">
    <location>
        <begin position="72"/>
        <end position="91"/>
    </location>
</feature>
<evidence type="ECO:0000313" key="3">
    <source>
        <dbReference type="Proteomes" id="UP001159363"/>
    </source>
</evidence>
<name>A0ABQ9HMI6_9NEOP</name>
<accession>A0ABQ9HMI6</accession>
<organism evidence="2 3">
    <name type="scientific">Dryococelus australis</name>
    <dbReference type="NCBI Taxonomy" id="614101"/>
    <lineage>
        <taxon>Eukaryota</taxon>
        <taxon>Metazoa</taxon>
        <taxon>Ecdysozoa</taxon>
        <taxon>Arthropoda</taxon>
        <taxon>Hexapoda</taxon>
        <taxon>Insecta</taxon>
        <taxon>Pterygota</taxon>
        <taxon>Neoptera</taxon>
        <taxon>Polyneoptera</taxon>
        <taxon>Phasmatodea</taxon>
        <taxon>Verophasmatodea</taxon>
        <taxon>Anareolatae</taxon>
        <taxon>Phasmatidae</taxon>
        <taxon>Eurycanthinae</taxon>
        <taxon>Dryococelus</taxon>
    </lineage>
</organism>
<comment type="caution">
    <text evidence="2">The sequence shown here is derived from an EMBL/GenBank/DDBJ whole genome shotgun (WGS) entry which is preliminary data.</text>
</comment>
<keyword evidence="3" id="KW-1185">Reference proteome</keyword>
<feature type="region of interest" description="Disordered" evidence="1">
    <location>
        <begin position="62"/>
        <end position="101"/>
    </location>
</feature>
<evidence type="ECO:0008006" key="4">
    <source>
        <dbReference type="Google" id="ProtNLM"/>
    </source>
</evidence>